<evidence type="ECO:0000256" key="3">
    <source>
        <dbReference type="ARBA" id="ARBA00022692"/>
    </source>
</evidence>
<comment type="subcellular location">
    <subcellularLocation>
        <location evidence="1">Cell membrane</location>
        <topology evidence="1">Multi-pass membrane protein</topology>
    </subcellularLocation>
</comment>
<dbReference type="InterPro" id="IPR011577">
    <property type="entry name" value="Cyt_b561_bac/Ni-Hgenase"/>
</dbReference>
<keyword evidence="4 6" id="KW-1133">Transmembrane helix</keyword>
<name>A0A5S3Z914_9GAMM</name>
<feature type="domain" description="Cytochrome b561 bacterial/Ni-hydrogenase" evidence="7">
    <location>
        <begin position="8"/>
        <end position="169"/>
    </location>
</feature>
<keyword evidence="5 6" id="KW-0472">Membrane</keyword>
<dbReference type="SUPFAM" id="SSF81342">
    <property type="entry name" value="Transmembrane di-heme cytochromes"/>
    <property type="match status" value="1"/>
</dbReference>
<dbReference type="GO" id="GO:0022904">
    <property type="term" value="P:respiratory electron transport chain"/>
    <property type="evidence" value="ECO:0007669"/>
    <property type="project" value="InterPro"/>
</dbReference>
<evidence type="ECO:0000256" key="6">
    <source>
        <dbReference type="SAM" id="Phobius"/>
    </source>
</evidence>
<dbReference type="GO" id="GO:0009055">
    <property type="term" value="F:electron transfer activity"/>
    <property type="evidence" value="ECO:0007669"/>
    <property type="project" value="InterPro"/>
</dbReference>
<accession>A0A5S3Z914</accession>
<evidence type="ECO:0000259" key="7">
    <source>
        <dbReference type="Pfam" id="PF01292"/>
    </source>
</evidence>
<keyword evidence="3 6" id="KW-0812">Transmembrane</keyword>
<protein>
    <submittedName>
        <fullName evidence="8">Cytochrome B</fullName>
    </submittedName>
</protein>
<evidence type="ECO:0000313" key="9">
    <source>
        <dbReference type="Proteomes" id="UP000305874"/>
    </source>
</evidence>
<evidence type="ECO:0000313" key="8">
    <source>
        <dbReference type="EMBL" id="TMP88501.1"/>
    </source>
</evidence>
<feature type="transmembrane region" description="Helical" evidence="6">
    <location>
        <begin position="95"/>
        <end position="117"/>
    </location>
</feature>
<dbReference type="RefSeq" id="WP_138547374.1">
    <property type="nucleotide sequence ID" value="NZ_PNCG01000002.1"/>
</dbReference>
<feature type="transmembrane region" description="Helical" evidence="6">
    <location>
        <begin position="137"/>
        <end position="157"/>
    </location>
</feature>
<dbReference type="PANTHER" id="PTHR30485">
    <property type="entry name" value="NI/FE-HYDROGENASE 1 B-TYPE CYTOCHROME SUBUNIT"/>
    <property type="match status" value="1"/>
</dbReference>
<comment type="caution">
    <text evidence="8">The sequence shown here is derived from an EMBL/GenBank/DDBJ whole genome shotgun (WGS) entry which is preliminary data.</text>
</comment>
<keyword evidence="2" id="KW-1003">Cell membrane</keyword>
<dbReference type="GO" id="GO:0020037">
    <property type="term" value="F:heme binding"/>
    <property type="evidence" value="ECO:0007669"/>
    <property type="project" value="TreeGrafter"/>
</dbReference>
<organism evidence="8 9">
    <name type="scientific">Pseudoalteromonas ruthenica</name>
    <dbReference type="NCBI Taxonomy" id="151081"/>
    <lineage>
        <taxon>Bacteria</taxon>
        <taxon>Pseudomonadati</taxon>
        <taxon>Pseudomonadota</taxon>
        <taxon>Gammaproteobacteria</taxon>
        <taxon>Alteromonadales</taxon>
        <taxon>Pseudoalteromonadaceae</taxon>
        <taxon>Pseudoalteromonas</taxon>
    </lineage>
</organism>
<dbReference type="STRING" id="151081.TW72_08640"/>
<dbReference type="InterPro" id="IPR051542">
    <property type="entry name" value="Hydrogenase_cytochrome"/>
</dbReference>
<dbReference type="GO" id="GO:0005886">
    <property type="term" value="C:plasma membrane"/>
    <property type="evidence" value="ECO:0007669"/>
    <property type="project" value="UniProtKB-SubCell"/>
</dbReference>
<evidence type="ECO:0000256" key="5">
    <source>
        <dbReference type="ARBA" id="ARBA00023136"/>
    </source>
</evidence>
<evidence type="ECO:0000256" key="1">
    <source>
        <dbReference type="ARBA" id="ARBA00004651"/>
    </source>
</evidence>
<proteinExistence type="predicted"/>
<dbReference type="EMBL" id="PNCG01000002">
    <property type="protein sequence ID" value="TMP88501.1"/>
    <property type="molecule type" value="Genomic_DNA"/>
</dbReference>
<evidence type="ECO:0000256" key="4">
    <source>
        <dbReference type="ARBA" id="ARBA00022989"/>
    </source>
</evidence>
<dbReference type="Proteomes" id="UP000305874">
    <property type="component" value="Unassembled WGS sequence"/>
</dbReference>
<feature type="transmembrane region" description="Helical" evidence="6">
    <location>
        <begin position="36"/>
        <end position="57"/>
    </location>
</feature>
<dbReference type="Pfam" id="PF01292">
    <property type="entry name" value="Ni_hydr_CYTB"/>
    <property type="match status" value="1"/>
</dbReference>
<dbReference type="AlphaFoldDB" id="A0A5S3Z914"/>
<dbReference type="InterPro" id="IPR016174">
    <property type="entry name" value="Di-haem_cyt_TM"/>
</dbReference>
<reference evidence="8 9" key="1">
    <citation type="submission" date="2017-12" db="EMBL/GenBank/DDBJ databases">
        <authorList>
            <person name="Paulsen S."/>
            <person name="Gram L.K."/>
        </authorList>
    </citation>
    <scope>NUCLEOTIDE SEQUENCE [LARGE SCALE GENOMIC DNA]</scope>
    <source>
        <strain evidence="8 9">S2897</strain>
    </source>
</reference>
<reference evidence="9" key="2">
    <citation type="submission" date="2019-06" db="EMBL/GenBank/DDBJ databases">
        <title>Co-occurence of chitin degradation, pigmentation and bioactivity in marine Pseudoalteromonas.</title>
        <authorList>
            <person name="Sonnenschein E.C."/>
            <person name="Bech P.K."/>
        </authorList>
    </citation>
    <scope>NUCLEOTIDE SEQUENCE [LARGE SCALE GENOMIC DNA]</scope>
    <source>
        <strain evidence="9">S2897</strain>
    </source>
</reference>
<dbReference type="PANTHER" id="PTHR30485:SF2">
    <property type="entry name" value="BLL0597 PROTEIN"/>
    <property type="match status" value="1"/>
</dbReference>
<feature type="transmembrane region" description="Helical" evidence="6">
    <location>
        <begin position="12"/>
        <end position="30"/>
    </location>
</feature>
<gene>
    <name evidence="8" type="ORF">CWC05_03470</name>
</gene>
<evidence type="ECO:0000256" key="2">
    <source>
        <dbReference type="ARBA" id="ARBA00022475"/>
    </source>
</evidence>
<sequence length="175" mass="19628">MSSTIKIWDPVVRIVHWSLVGIFITNYFIIEAGGTWHQWLGYSAAALVLLRLIWGLFPSGYARIRAAAINRAAISAHITHLKERHIPTESGHNPIGWLMVFATWLLFIALSVTGFMLEEIDALFGNSLLQDIHALAANTLYAIAIIHIIAVIVVSWWGRIPLIPPMITGQRKKRD</sequence>
<dbReference type="Gene3D" id="1.20.950.20">
    <property type="entry name" value="Transmembrane di-heme cytochromes, Chain C"/>
    <property type="match status" value="1"/>
</dbReference>